<dbReference type="Proteomes" id="UP000996601">
    <property type="component" value="Unassembled WGS sequence"/>
</dbReference>
<gene>
    <name evidence="1" type="ORF">GB927_020750</name>
</gene>
<keyword evidence="2" id="KW-1185">Reference proteome</keyword>
<proteinExistence type="predicted"/>
<reference evidence="1" key="1">
    <citation type="submission" date="2021-07" db="EMBL/GenBank/DDBJ databases">
        <title>Shinella sp. nov., a novel member of the genus Shinella from water.</title>
        <authorList>
            <person name="Deng Y."/>
        </authorList>
    </citation>
    <scope>NUCLEOTIDE SEQUENCE</scope>
    <source>
        <strain evidence="1">CPCC 100929</strain>
    </source>
</reference>
<name>A0ABT1RBI6_9HYPH</name>
<evidence type="ECO:0000313" key="1">
    <source>
        <dbReference type="EMBL" id="MCQ4632487.1"/>
    </source>
</evidence>
<sequence>MALCAHRLTYVAIAQKLGLSLKTVAGVCKEYAPLSSDQTVPKEMYLLAARDIQRVTGFWPLVDTAQAISKRAVEIMNGHRGRRLESLRLLP</sequence>
<comment type="caution">
    <text evidence="1">The sequence shown here is derived from an EMBL/GenBank/DDBJ whole genome shotgun (WGS) entry which is preliminary data.</text>
</comment>
<protein>
    <submittedName>
        <fullName evidence="1">Uncharacterized protein</fullName>
    </submittedName>
</protein>
<evidence type="ECO:0000313" key="2">
    <source>
        <dbReference type="Proteomes" id="UP000996601"/>
    </source>
</evidence>
<dbReference type="EMBL" id="WHSB02000008">
    <property type="protein sequence ID" value="MCQ4632487.1"/>
    <property type="molecule type" value="Genomic_DNA"/>
</dbReference>
<organism evidence="1 2">
    <name type="scientific">Shinella lacus</name>
    <dbReference type="NCBI Taxonomy" id="2654216"/>
    <lineage>
        <taxon>Bacteria</taxon>
        <taxon>Pseudomonadati</taxon>
        <taxon>Pseudomonadota</taxon>
        <taxon>Alphaproteobacteria</taxon>
        <taxon>Hyphomicrobiales</taxon>
        <taxon>Rhizobiaceae</taxon>
        <taxon>Shinella</taxon>
    </lineage>
</organism>
<accession>A0ABT1RBI6</accession>